<evidence type="ECO:0000256" key="1">
    <source>
        <dbReference type="SAM" id="MobiDB-lite"/>
    </source>
</evidence>
<accession>A0A176WBT6</accession>
<comment type="caution">
    <text evidence="2">The sequence shown here is derived from an EMBL/GenBank/DDBJ whole genome shotgun (WGS) entry which is preliminary data.</text>
</comment>
<protein>
    <submittedName>
        <fullName evidence="2">Uncharacterized protein</fullName>
    </submittedName>
</protein>
<dbReference type="Proteomes" id="UP000077202">
    <property type="component" value="Unassembled WGS sequence"/>
</dbReference>
<dbReference type="Pfam" id="PF13975">
    <property type="entry name" value="gag-asp_proteas"/>
    <property type="match status" value="1"/>
</dbReference>
<dbReference type="EMBL" id="LVLJ01001280">
    <property type="protein sequence ID" value="OAE30668.1"/>
    <property type="molecule type" value="Genomic_DNA"/>
</dbReference>
<dbReference type="Gene3D" id="2.40.70.10">
    <property type="entry name" value="Acid Proteases"/>
    <property type="match status" value="1"/>
</dbReference>
<evidence type="ECO:0000313" key="3">
    <source>
        <dbReference type="Proteomes" id="UP000077202"/>
    </source>
</evidence>
<feature type="region of interest" description="Disordered" evidence="1">
    <location>
        <begin position="1"/>
        <end position="27"/>
    </location>
</feature>
<organism evidence="2 3">
    <name type="scientific">Marchantia polymorpha subsp. ruderalis</name>
    <dbReference type="NCBI Taxonomy" id="1480154"/>
    <lineage>
        <taxon>Eukaryota</taxon>
        <taxon>Viridiplantae</taxon>
        <taxon>Streptophyta</taxon>
        <taxon>Embryophyta</taxon>
        <taxon>Marchantiophyta</taxon>
        <taxon>Marchantiopsida</taxon>
        <taxon>Marchantiidae</taxon>
        <taxon>Marchantiales</taxon>
        <taxon>Marchantiaceae</taxon>
        <taxon>Marchantia</taxon>
    </lineage>
</organism>
<dbReference type="AlphaFoldDB" id="A0A176WBT6"/>
<proteinExistence type="predicted"/>
<feature type="compositionally biased region" description="Polar residues" evidence="1">
    <location>
        <begin position="1"/>
        <end position="15"/>
    </location>
</feature>
<sequence>MEDTPSRSTRSSGVSQPRVPRKKLGMDDFSISSSQAKYDVVEDVRNQKANITVCQLIALNLAIRKELRGGVSSTRTKKRKSKGKAHMTNVGVGVVDAAASEVCTHASKIEVRINGHDVSDVLVDGGSAVNAMSERLMQKLGMQPSRPSSIIVGMANKQKVRPLGVVDKVVVSVRGVQTLLSFQILKEASYDLLLGRPWLRAVRTTDRWHKGYLRIGPKNHRVKHANADLMSRAYDDGGDQSVDDTFPDEDLLVMDTVTTVPEEYKEIWDFISRGEFPQGMHQREKNALVKRCQPYMIMEKYLDRKREKYADASTIGSYVEIIRNRTRTKVAADAEVAAKERKSQLTKARYQALQKRLAEEVEKQRHSEEVCEDLREDVERSKCATVDLLKRLKACRTAYDAESLRVDKLSAIAETKEQEYEIELAVRAKKLAECEAAQIWS</sequence>
<dbReference type="PANTHER" id="PTHR33067">
    <property type="entry name" value="RNA-DIRECTED DNA POLYMERASE-RELATED"/>
    <property type="match status" value="1"/>
</dbReference>
<dbReference type="InterPro" id="IPR021109">
    <property type="entry name" value="Peptidase_aspartic_dom_sf"/>
</dbReference>
<name>A0A176WBT6_MARPO</name>
<reference evidence="2" key="1">
    <citation type="submission" date="2016-03" db="EMBL/GenBank/DDBJ databases">
        <title>Mechanisms controlling the formation of the plant cell surface in tip-growing cells are functionally conserved among land plants.</title>
        <authorList>
            <person name="Honkanen S."/>
            <person name="Jones V.A."/>
            <person name="Morieri G."/>
            <person name="Champion C."/>
            <person name="Hetherington A.J."/>
            <person name="Kelly S."/>
            <person name="Saint-Marcoux D."/>
            <person name="Proust H."/>
            <person name="Prescott H."/>
            <person name="Dolan L."/>
        </authorList>
    </citation>
    <scope>NUCLEOTIDE SEQUENCE [LARGE SCALE GENOMIC DNA]</scope>
    <source>
        <tissue evidence="2">Whole gametophyte</tissue>
    </source>
</reference>
<dbReference type="CDD" id="cd00303">
    <property type="entry name" value="retropepsin_like"/>
    <property type="match status" value="1"/>
</dbReference>
<gene>
    <name evidence="2" type="ORF">AXG93_1069s1050</name>
</gene>
<keyword evidence="3" id="KW-1185">Reference proteome</keyword>
<evidence type="ECO:0000313" key="2">
    <source>
        <dbReference type="EMBL" id="OAE30668.1"/>
    </source>
</evidence>
<dbReference type="SUPFAM" id="SSF50630">
    <property type="entry name" value="Acid proteases"/>
    <property type="match status" value="1"/>
</dbReference>